<evidence type="ECO:0000313" key="3">
    <source>
        <dbReference type="EMBL" id="MPM90528.1"/>
    </source>
</evidence>
<dbReference type="Gene3D" id="2.30.110.10">
    <property type="entry name" value="Electron Transport, Fmn-binding Protein, Chain A"/>
    <property type="match status" value="1"/>
</dbReference>
<dbReference type="InterPro" id="IPR012349">
    <property type="entry name" value="Split_barrel_FMN-bd"/>
</dbReference>
<dbReference type="InterPro" id="IPR052174">
    <property type="entry name" value="Flavoredoxin"/>
</dbReference>
<dbReference type="GO" id="GO:0010181">
    <property type="term" value="F:FMN binding"/>
    <property type="evidence" value="ECO:0007669"/>
    <property type="project" value="InterPro"/>
</dbReference>
<protein>
    <recommendedName>
        <fullName evidence="2">Flavin reductase like domain-containing protein</fullName>
    </recommendedName>
</protein>
<comment type="caution">
    <text evidence="3">The sequence shown here is derived from an EMBL/GenBank/DDBJ whole genome shotgun (WGS) entry which is preliminary data.</text>
</comment>
<feature type="domain" description="Flavin reductase like" evidence="2">
    <location>
        <begin position="22"/>
        <end position="164"/>
    </location>
</feature>
<evidence type="ECO:0000259" key="2">
    <source>
        <dbReference type="Pfam" id="PF01613"/>
    </source>
</evidence>
<reference evidence="3" key="1">
    <citation type="submission" date="2019-08" db="EMBL/GenBank/DDBJ databases">
        <authorList>
            <person name="Kucharzyk K."/>
            <person name="Murdoch R.W."/>
            <person name="Higgins S."/>
            <person name="Loffler F."/>
        </authorList>
    </citation>
    <scope>NUCLEOTIDE SEQUENCE</scope>
</reference>
<comment type="similarity">
    <text evidence="1">Belongs to the flavoredoxin family.</text>
</comment>
<sequence length="166" mass="18748">MLQKFDLKTLDENVFSLIGDAWMLVTAGTADKCNTMTASWGGLGVLWHKNVATIYIRPQRYTLEFLDANESFTLSFFGEEYRPQLKLCGAKSGRELDKVKECGFTVKTAESGAPYFEEARLVLVCRKLYRGTIDPAGILDAAEEKHYAAKDYHRIFIGEITEAYRA</sequence>
<gene>
    <name evidence="3" type="ORF">SDC9_137649</name>
</gene>
<dbReference type="SUPFAM" id="SSF50475">
    <property type="entry name" value="FMN-binding split barrel"/>
    <property type="match status" value="1"/>
</dbReference>
<dbReference type="Pfam" id="PF01613">
    <property type="entry name" value="Flavin_Reduct"/>
    <property type="match status" value="1"/>
</dbReference>
<evidence type="ECO:0000256" key="1">
    <source>
        <dbReference type="ARBA" id="ARBA00038054"/>
    </source>
</evidence>
<accession>A0A645DN49</accession>
<name>A0A645DN49_9ZZZZ</name>
<dbReference type="EMBL" id="VSSQ01037758">
    <property type="protein sequence ID" value="MPM90528.1"/>
    <property type="molecule type" value="Genomic_DNA"/>
</dbReference>
<dbReference type="AlphaFoldDB" id="A0A645DN49"/>
<dbReference type="PANTHER" id="PTHR43567:SF5">
    <property type="entry name" value="HYPOTHETICAL CYTOSOLIC PROTEIN"/>
    <property type="match status" value="1"/>
</dbReference>
<proteinExistence type="inferred from homology"/>
<dbReference type="InterPro" id="IPR002563">
    <property type="entry name" value="Flavin_Rdtase-like_dom"/>
</dbReference>
<organism evidence="3">
    <name type="scientific">bioreactor metagenome</name>
    <dbReference type="NCBI Taxonomy" id="1076179"/>
    <lineage>
        <taxon>unclassified sequences</taxon>
        <taxon>metagenomes</taxon>
        <taxon>ecological metagenomes</taxon>
    </lineage>
</organism>
<dbReference type="PANTHER" id="PTHR43567">
    <property type="entry name" value="FLAVOREDOXIN-RELATED-RELATED"/>
    <property type="match status" value="1"/>
</dbReference>